<gene>
    <name evidence="1" type="ORF">HA72_0643</name>
    <name evidence="2" type="ORF">MsedA_0656</name>
    <name evidence="3" type="ORF">MsedB_0656</name>
    <name evidence="4" type="ORF">MsedC_0655</name>
    <name evidence="5" type="ORF">MsedD_0656</name>
    <name evidence="6" type="ORF">MsedE_0656</name>
</gene>
<dbReference type="EMBL" id="CP008822">
    <property type="protein sequence ID" value="AIM26805.1"/>
    <property type="molecule type" value="Genomic_DNA"/>
</dbReference>
<sequence>MNKLTGLEKIKSEDRALSFFSDEGNLLQCIPGVKSINGKKFVIEAKLGPLRAELSGEVKEYEVREHEVSNLLQVDGPGLVVLIRTRLNIQGSDLHWEAEYSMEGSLAKALMNTVSKQAEDVSRQIISCTLSKINQS</sequence>
<dbReference type="EMBL" id="CP012173">
    <property type="protein sequence ID" value="AKV75996.1"/>
    <property type="molecule type" value="Genomic_DNA"/>
</dbReference>
<dbReference type="RefSeq" id="WP_012020605.1">
    <property type="nucleotide sequence ID" value="NZ_AP019770.1"/>
</dbReference>
<dbReference type="AlphaFoldDB" id="A0A088E632"/>
<dbReference type="InterPro" id="IPR023393">
    <property type="entry name" value="START-like_dom_sf"/>
</dbReference>
<proteinExistence type="predicted"/>
<evidence type="ECO:0000313" key="9">
    <source>
        <dbReference type="Proteomes" id="UP000061362"/>
    </source>
</evidence>
<protein>
    <submittedName>
        <fullName evidence="1 2">Carbon monoxide dehydrogenase</fullName>
    </submittedName>
</protein>
<reference evidence="9 10" key="2">
    <citation type="journal article" date="2015" name="Genome Announc.">
        <title>Complete Genome Sequences of Evolved Arsenate-Resistant Metallosphaera sedula Strains.</title>
        <authorList>
            <person name="Ai C."/>
            <person name="McCarthy S."/>
            <person name="Schackwitz W."/>
            <person name="Martin J."/>
            <person name="Lipzen A."/>
            <person name="Blum P."/>
        </authorList>
    </citation>
    <scope>NUCLEOTIDE SEQUENCE [LARGE SCALE GENOMIC DNA]</scope>
    <source>
        <strain evidence="4 10">ARS120-1</strain>
        <strain evidence="5 9">ARS120-2</strain>
        <strain evidence="2 12">ARS50-1</strain>
        <strain evidence="3 11">ARS50-2</strain>
    </source>
</reference>
<reference evidence="6 8" key="3">
    <citation type="submission" date="2015-07" db="EMBL/GenBank/DDBJ databases">
        <title>Physiological, transcriptional responses and genome re-sequencing of acid resistant extremely thermoacidophilic Metallosphaera sedula SARC-M1.</title>
        <authorList>
            <person name="Ai C."/>
            <person name="McCarthy S."/>
            <person name="Eckrich V."/>
            <person name="Rudrappa D."/>
            <person name="Qiu G."/>
            <person name="Blum P."/>
        </authorList>
    </citation>
    <scope>NUCLEOTIDE SEQUENCE [LARGE SCALE GENOMIC DNA]</scope>
    <source>
        <strain evidence="6 8">SARC-M1</strain>
    </source>
</reference>
<dbReference type="Proteomes" id="UP000062475">
    <property type="component" value="Chromosome"/>
</dbReference>
<evidence type="ECO:0000313" key="3">
    <source>
        <dbReference type="EMBL" id="AKV75996.1"/>
    </source>
</evidence>
<dbReference type="PATRIC" id="fig|43687.5.peg.658"/>
<dbReference type="OMA" id="ATNECIR"/>
<dbReference type="SMR" id="A0A088E632"/>
<dbReference type="OrthoDB" id="34326at2157"/>
<dbReference type="SUPFAM" id="SSF55961">
    <property type="entry name" value="Bet v1-like"/>
    <property type="match status" value="1"/>
</dbReference>
<dbReference type="EMBL" id="CP012175">
    <property type="protein sequence ID" value="AKV80492.1"/>
    <property type="molecule type" value="Genomic_DNA"/>
</dbReference>
<evidence type="ECO:0000313" key="6">
    <source>
        <dbReference type="EMBL" id="AKV82738.1"/>
    </source>
</evidence>
<evidence type="ECO:0000313" key="2">
    <source>
        <dbReference type="EMBL" id="AKV73756.1"/>
    </source>
</evidence>
<evidence type="ECO:0000313" key="8">
    <source>
        <dbReference type="Proteomes" id="UP000056255"/>
    </source>
</evidence>
<dbReference type="Proteomes" id="UP000062398">
    <property type="component" value="Chromosome"/>
</dbReference>
<dbReference type="Proteomes" id="UP000068832">
    <property type="component" value="Chromosome"/>
</dbReference>
<name>A0A088E632_9CREN</name>
<dbReference type="EMBL" id="CP012174">
    <property type="protein sequence ID" value="AKV78247.1"/>
    <property type="molecule type" value="Genomic_DNA"/>
</dbReference>
<dbReference type="Gene3D" id="3.30.530.20">
    <property type="match status" value="1"/>
</dbReference>
<dbReference type="EMBL" id="CP012172">
    <property type="protein sequence ID" value="AKV73756.1"/>
    <property type="molecule type" value="Genomic_DNA"/>
</dbReference>
<evidence type="ECO:0000313" key="7">
    <source>
        <dbReference type="Proteomes" id="UP000029084"/>
    </source>
</evidence>
<evidence type="ECO:0000313" key="12">
    <source>
        <dbReference type="Proteomes" id="UP000068832"/>
    </source>
</evidence>
<accession>A0A088E632</accession>
<reference evidence="1 7" key="1">
    <citation type="journal article" date="2014" name="J. Bacteriol.">
        <title>Role of an Archaeal PitA Transporter in the Copper and Arsenic Resistance of Metallosphaera sedula, an Extreme Thermoacidophile.</title>
        <authorList>
            <person name="McCarthy S."/>
            <person name="Ai C."/>
            <person name="Wheaton G."/>
            <person name="Tevatia R."/>
            <person name="Eckrich V."/>
            <person name="Kelly R."/>
            <person name="Blum P."/>
        </authorList>
    </citation>
    <scope>NUCLEOTIDE SEQUENCE [LARGE SCALE GENOMIC DNA]</scope>
    <source>
        <strain evidence="1 7">CuR1</strain>
    </source>
</reference>
<dbReference type="InterPro" id="IPR010419">
    <property type="entry name" value="CO_DH_gsu"/>
</dbReference>
<dbReference type="Proteomes" id="UP000029084">
    <property type="component" value="Chromosome"/>
</dbReference>
<organism evidence="1 7">
    <name type="scientific">Metallosphaera sedula</name>
    <dbReference type="NCBI Taxonomy" id="43687"/>
    <lineage>
        <taxon>Archaea</taxon>
        <taxon>Thermoproteota</taxon>
        <taxon>Thermoprotei</taxon>
        <taxon>Sulfolobales</taxon>
        <taxon>Sulfolobaceae</taxon>
        <taxon>Metallosphaera</taxon>
    </lineage>
</organism>
<evidence type="ECO:0000313" key="11">
    <source>
        <dbReference type="Proteomes" id="UP000062475"/>
    </source>
</evidence>
<evidence type="ECO:0000313" key="1">
    <source>
        <dbReference type="EMBL" id="AIM26805.1"/>
    </source>
</evidence>
<dbReference type="Proteomes" id="UP000061362">
    <property type="component" value="Chromosome"/>
</dbReference>
<dbReference type="Proteomes" id="UP000056255">
    <property type="component" value="Chromosome"/>
</dbReference>
<dbReference type="GeneID" id="91755096"/>
<evidence type="ECO:0000313" key="4">
    <source>
        <dbReference type="EMBL" id="AKV78247.1"/>
    </source>
</evidence>
<dbReference type="Pfam" id="PF06240">
    <property type="entry name" value="COXG"/>
    <property type="match status" value="1"/>
</dbReference>
<evidence type="ECO:0000313" key="5">
    <source>
        <dbReference type="EMBL" id="AKV80492.1"/>
    </source>
</evidence>
<dbReference type="EMBL" id="CP012176">
    <property type="protein sequence ID" value="AKV82738.1"/>
    <property type="molecule type" value="Genomic_DNA"/>
</dbReference>
<evidence type="ECO:0000313" key="10">
    <source>
        <dbReference type="Proteomes" id="UP000062398"/>
    </source>
</evidence>